<dbReference type="EMBL" id="LAZR01041144">
    <property type="protein sequence ID" value="KKL12725.1"/>
    <property type="molecule type" value="Genomic_DNA"/>
</dbReference>
<evidence type="ECO:0000313" key="1">
    <source>
        <dbReference type="EMBL" id="KKL12725.1"/>
    </source>
</evidence>
<name>A0A0F9ATH5_9ZZZZ</name>
<protein>
    <submittedName>
        <fullName evidence="1">Uncharacterized protein</fullName>
    </submittedName>
</protein>
<feature type="non-terminal residue" evidence="1">
    <location>
        <position position="1"/>
    </location>
</feature>
<gene>
    <name evidence="1" type="ORF">LCGC14_2532850</name>
</gene>
<organism evidence="1">
    <name type="scientific">marine sediment metagenome</name>
    <dbReference type="NCBI Taxonomy" id="412755"/>
    <lineage>
        <taxon>unclassified sequences</taxon>
        <taxon>metagenomes</taxon>
        <taxon>ecological metagenomes</taxon>
    </lineage>
</organism>
<accession>A0A0F9ATH5</accession>
<reference evidence="1" key="1">
    <citation type="journal article" date="2015" name="Nature">
        <title>Complex archaea that bridge the gap between prokaryotes and eukaryotes.</title>
        <authorList>
            <person name="Spang A."/>
            <person name="Saw J.H."/>
            <person name="Jorgensen S.L."/>
            <person name="Zaremba-Niedzwiedzka K."/>
            <person name="Martijn J."/>
            <person name="Lind A.E."/>
            <person name="van Eijk R."/>
            <person name="Schleper C."/>
            <person name="Guy L."/>
            <person name="Ettema T.J."/>
        </authorList>
    </citation>
    <scope>NUCLEOTIDE SEQUENCE</scope>
</reference>
<dbReference type="AlphaFoldDB" id="A0A0F9ATH5"/>
<comment type="caution">
    <text evidence="1">The sequence shown here is derived from an EMBL/GenBank/DDBJ whole genome shotgun (WGS) entry which is preliminary data.</text>
</comment>
<sequence length="64" mass="7571">GFIDWDNEKFESDGIVLQFYCPECENELDFNEEQAHNFLKDKDELSELVAEKINKMKNGTDKRI</sequence>
<proteinExistence type="predicted"/>